<dbReference type="PANTHER" id="PTHR46033">
    <property type="entry name" value="PROTEIN MAIN-LIKE 2"/>
    <property type="match status" value="1"/>
</dbReference>
<dbReference type="PANTHER" id="PTHR46033:SF8">
    <property type="entry name" value="PROTEIN MAINTENANCE OF MERISTEMS-LIKE"/>
    <property type="match status" value="1"/>
</dbReference>
<dbReference type="InterPro" id="IPR044824">
    <property type="entry name" value="MAIN-like"/>
</dbReference>
<dbReference type="AlphaFoldDB" id="A0AAP0E4D6"/>
<evidence type="ECO:0000313" key="2">
    <source>
        <dbReference type="EMBL" id="KAK9086411.1"/>
    </source>
</evidence>
<dbReference type="Proteomes" id="UP001420932">
    <property type="component" value="Unassembled WGS sequence"/>
</dbReference>
<dbReference type="InterPro" id="IPR019557">
    <property type="entry name" value="AminoTfrase-like_pln_mobile"/>
</dbReference>
<dbReference type="Pfam" id="PF10536">
    <property type="entry name" value="PMD"/>
    <property type="match status" value="1"/>
</dbReference>
<evidence type="ECO:0000313" key="3">
    <source>
        <dbReference type="Proteomes" id="UP001420932"/>
    </source>
</evidence>
<dbReference type="EMBL" id="JBBNAF010000013">
    <property type="protein sequence ID" value="KAK9086411.1"/>
    <property type="molecule type" value="Genomic_DNA"/>
</dbReference>
<evidence type="ECO:0000259" key="1">
    <source>
        <dbReference type="Pfam" id="PF10536"/>
    </source>
</evidence>
<gene>
    <name evidence="2" type="ORF">Syun_028805</name>
</gene>
<protein>
    <recommendedName>
        <fullName evidence="1">Aminotransferase-like plant mobile domain-containing protein</fullName>
    </recommendedName>
</protein>
<name>A0AAP0E4D6_9MAGN</name>
<comment type="caution">
    <text evidence="2">The sequence shown here is derived from an EMBL/GenBank/DDBJ whole genome shotgun (WGS) entry which is preliminary data.</text>
</comment>
<proteinExistence type="predicted"/>
<accession>A0AAP0E4D6</accession>
<reference evidence="2 3" key="1">
    <citation type="submission" date="2024-01" db="EMBL/GenBank/DDBJ databases">
        <title>Genome assemblies of Stephania.</title>
        <authorList>
            <person name="Yang L."/>
        </authorList>
    </citation>
    <scope>NUCLEOTIDE SEQUENCE [LARGE SCALE GENOMIC DNA]</scope>
    <source>
        <strain evidence="2">YNDBR</strain>
        <tissue evidence="2">Leaf</tissue>
    </source>
</reference>
<sequence length="62" mass="7275">MQKLSLPPLMSCSYDFADYMLISTFTEMWQLETNTFHLPFSEMTITLDDVRILLQIPVDSKQ</sequence>
<dbReference type="GO" id="GO:0010073">
    <property type="term" value="P:meristem maintenance"/>
    <property type="evidence" value="ECO:0007669"/>
    <property type="project" value="InterPro"/>
</dbReference>
<organism evidence="2 3">
    <name type="scientific">Stephania yunnanensis</name>
    <dbReference type="NCBI Taxonomy" id="152371"/>
    <lineage>
        <taxon>Eukaryota</taxon>
        <taxon>Viridiplantae</taxon>
        <taxon>Streptophyta</taxon>
        <taxon>Embryophyta</taxon>
        <taxon>Tracheophyta</taxon>
        <taxon>Spermatophyta</taxon>
        <taxon>Magnoliopsida</taxon>
        <taxon>Ranunculales</taxon>
        <taxon>Menispermaceae</taxon>
        <taxon>Menispermoideae</taxon>
        <taxon>Cissampelideae</taxon>
        <taxon>Stephania</taxon>
    </lineage>
</organism>
<feature type="domain" description="Aminotransferase-like plant mobile" evidence="1">
    <location>
        <begin position="14"/>
        <end position="59"/>
    </location>
</feature>
<keyword evidence="3" id="KW-1185">Reference proteome</keyword>